<proteinExistence type="predicted"/>
<comment type="caution">
    <text evidence="1">The sequence shown here is derived from an EMBL/GenBank/DDBJ whole genome shotgun (WGS) entry which is preliminary data.</text>
</comment>
<dbReference type="Proteomes" id="UP000267128">
    <property type="component" value="Unassembled WGS sequence"/>
</dbReference>
<evidence type="ECO:0000313" key="2">
    <source>
        <dbReference type="Proteomes" id="UP000267128"/>
    </source>
</evidence>
<evidence type="ECO:0000313" key="1">
    <source>
        <dbReference type="EMBL" id="RNL62926.1"/>
    </source>
</evidence>
<keyword evidence="2" id="KW-1185">Reference proteome</keyword>
<gene>
    <name evidence="1" type="ORF">EFK50_14465</name>
</gene>
<sequence>MITYYATTPHCYTFESFVRDWAPELADQVRVLGYSELDLAAAPAPGLHVLTDFERLLGPEQRFARRLHGRLRKRAGLRVLGDPGRWLGRHALLRRLHEEGINDFRAYTVDELGPQVRFPVFLRWANAHEGSMSKPIHDLATLEKRLAKVARENRRRWRWIRDQLLVVELVDAVSDDGVFRKYSIARIGDEYIPRHLVVDRDWVTKGPVVVTPEIVAEEEAFLASPADLDLVKQVFEIAGIEFGRIDWGYAGGRAQFWEINTNPMLAPHNAPDPLRRPSQERQTALTREALESQAAAAGGGSRAGVVPAPERWAWQALNAGSRRWDPRRR</sequence>
<dbReference type="AlphaFoldDB" id="A0A3N0CIT7"/>
<dbReference type="EMBL" id="RJSE01000007">
    <property type="protein sequence ID" value="RNL62926.1"/>
    <property type="molecule type" value="Genomic_DNA"/>
</dbReference>
<dbReference type="RefSeq" id="WP_123228218.1">
    <property type="nucleotide sequence ID" value="NZ_RJSE01000007.1"/>
</dbReference>
<accession>A0A3N0CIT7</accession>
<dbReference type="OrthoDB" id="460582at2"/>
<dbReference type="SUPFAM" id="SSF56059">
    <property type="entry name" value="Glutathione synthetase ATP-binding domain-like"/>
    <property type="match status" value="1"/>
</dbReference>
<evidence type="ECO:0008006" key="3">
    <source>
        <dbReference type="Google" id="ProtNLM"/>
    </source>
</evidence>
<organism evidence="1 2">
    <name type="scientific">Nocardioides marmoriginsengisoli</name>
    <dbReference type="NCBI Taxonomy" id="661483"/>
    <lineage>
        <taxon>Bacteria</taxon>
        <taxon>Bacillati</taxon>
        <taxon>Actinomycetota</taxon>
        <taxon>Actinomycetes</taxon>
        <taxon>Propionibacteriales</taxon>
        <taxon>Nocardioidaceae</taxon>
        <taxon>Nocardioides</taxon>
    </lineage>
</organism>
<reference evidence="1 2" key="1">
    <citation type="submission" date="2018-11" db="EMBL/GenBank/DDBJ databases">
        <authorList>
            <person name="Li F."/>
        </authorList>
    </citation>
    <scope>NUCLEOTIDE SEQUENCE [LARGE SCALE GENOMIC DNA]</scope>
    <source>
        <strain evidence="1 2">Gsoil 097</strain>
    </source>
</reference>
<name>A0A3N0CIT7_9ACTN</name>
<protein>
    <recommendedName>
        <fullName evidence="3">ATP-grasp domain-containing protein</fullName>
    </recommendedName>
</protein>